<keyword evidence="1" id="KW-0812">Transmembrane</keyword>
<dbReference type="Pfam" id="PF10531">
    <property type="entry name" value="SLBB"/>
    <property type="match status" value="1"/>
</dbReference>
<dbReference type="Proteomes" id="UP000184389">
    <property type="component" value="Unassembled WGS sequence"/>
</dbReference>
<dbReference type="SUPFAM" id="SSF47781">
    <property type="entry name" value="RuvA domain 2-like"/>
    <property type="match status" value="1"/>
</dbReference>
<evidence type="ECO:0000313" key="3">
    <source>
        <dbReference type="EMBL" id="SHH66776.1"/>
    </source>
</evidence>
<dbReference type="Gene3D" id="1.10.150.320">
    <property type="entry name" value="Photosystem II 12 kDa extrinsic protein"/>
    <property type="match status" value="1"/>
</dbReference>
<dbReference type="InterPro" id="IPR051675">
    <property type="entry name" value="Endo/Exo/Phosphatase_dom_1"/>
</dbReference>
<evidence type="ECO:0000313" key="4">
    <source>
        <dbReference type="Proteomes" id="UP000184389"/>
    </source>
</evidence>
<dbReference type="EMBL" id="FQXR01000003">
    <property type="protein sequence ID" value="SHH66776.1"/>
    <property type="molecule type" value="Genomic_DNA"/>
</dbReference>
<dbReference type="GO" id="GO:0015628">
    <property type="term" value="P:protein secretion by the type II secretion system"/>
    <property type="evidence" value="ECO:0007669"/>
    <property type="project" value="TreeGrafter"/>
</dbReference>
<keyword evidence="1" id="KW-1133">Transmembrane helix</keyword>
<dbReference type="InterPro" id="IPR004509">
    <property type="entry name" value="Competence_ComEA_HhH"/>
</dbReference>
<gene>
    <name evidence="3" type="ORF">SAMN02745180_00778</name>
</gene>
<dbReference type="InterPro" id="IPR010994">
    <property type="entry name" value="RuvA_2-like"/>
</dbReference>
<evidence type="ECO:0000259" key="2">
    <source>
        <dbReference type="SMART" id="SM00278"/>
    </source>
</evidence>
<dbReference type="Gene3D" id="3.10.560.10">
    <property type="entry name" value="Outer membrane lipoprotein wza domain like"/>
    <property type="match status" value="1"/>
</dbReference>
<dbReference type="STRING" id="1123281.SAMN02745180_00778"/>
<feature type="transmembrane region" description="Helical" evidence="1">
    <location>
        <begin position="12"/>
        <end position="28"/>
    </location>
</feature>
<organism evidence="3 4">
    <name type="scientific">Sporanaerobacter acetigenes DSM 13106</name>
    <dbReference type="NCBI Taxonomy" id="1123281"/>
    <lineage>
        <taxon>Bacteria</taxon>
        <taxon>Bacillati</taxon>
        <taxon>Bacillota</taxon>
        <taxon>Tissierellia</taxon>
        <taxon>Tissierellales</taxon>
        <taxon>Sporanaerobacteraceae</taxon>
        <taxon>Sporanaerobacter</taxon>
    </lineage>
</organism>
<reference evidence="3 4" key="1">
    <citation type="submission" date="2016-11" db="EMBL/GenBank/DDBJ databases">
        <authorList>
            <person name="Jaros S."/>
            <person name="Januszkiewicz K."/>
            <person name="Wedrychowicz H."/>
        </authorList>
    </citation>
    <scope>NUCLEOTIDE SEQUENCE [LARGE SCALE GENOMIC DNA]</scope>
    <source>
        <strain evidence="3 4">DSM 13106</strain>
    </source>
</reference>
<feature type="domain" description="Helix-hairpin-helix DNA-binding motif class 1" evidence="2">
    <location>
        <begin position="161"/>
        <end position="180"/>
    </location>
</feature>
<dbReference type="SMART" id="SM00278">
    <property type="entry name" value="HhH1"/>
    <property type="match status" value="2"/>
</dbReference>
<keyword evidence="1" id="KW-0472">Membrane</keyword>
<feature type="domain" description="Helix-hairpin-helix DNA-binding motif class 1" evidence="2">
    <location>
        <begin position="190"/>
        <end position="209"/>
    </location>
</feature>
<dbReference type="InterPro" id="IPR019554">
    <property type="entry name" value="Soluble_ligand-bd"/>
</dbReference>
<dbReference type="NCBIfam" id="TIGR00426">
    <property type="entry name" value="competence protein ComEA helix-hairpin-helix repeat region"/>
    <property type="match status" value="1"/>
</dbReference>
<dbReference type="GO" id="GO:0015627">
    <property type="term" value="C:type II protein secretion system complex"/>
    <property type="evidence" value="ECO:0007669"/>
    <property type="project" value="TreeGrafter"/>
</dbReference>
<evidence type="ECO:0000256" key="1">
    <source>
        <dbReference type="SAM" id="Phobius"/>
    </source>
</evidence>
<accession>A0A1M5UV02</accession>
<dbReference type="AlphaFoldDB" id="A0A1M5UV02"/>
<dbReference type="RefSeq" id="WP_234973670.1">
    <property type="nucleotide sequence ID" value="NZ_FQXR01000003.1"/>
</dbReference>
<proteinExistence type="predicted"/>
<name>A0A1M5UV02_9FIRM</name>
<dbReference type="PANTHER" id="PTHR21180">
    <property type="entry name" value="ENDONUCLEASE/EXONUCLEASE/PHOSPHATASE FAMILY DOMAIN-CONTAINING PROTEIN 1"/>
    <property type="match status" value="1"/>
</dbReference>
<dbReference type="GO" id="GO:0006281">
    <property type="term" value="P:DNA repair"/>
    <property type="evidence" value="ECO:0007669"/>
    <property type="project" value="InterPro"/>
</dbReference>
<sequence length="213" mass="23909">MKFFTKREQIVILLLVIIVVFIIFFNLYNKNVTLNKKTNLEEITLDDLEEIDEGKPKDENEAEEIIMVHISGQVYKPGLVQLKNGSRVIDAVNSAGGLKSEADLDRINLAKKLADEEKIYIPKIGEDNDIIDEVEISDGGSSSNSSGNKSNKININTCTKEELMNLPGIGEVLATRIVEYRESRKFNSIEDIMNVSGIGNKKFENIKDFITVK</sequence>
<keyword evidence="4" id="KW-1185">Reference proteome</keyword>
<dbReference type="InterPro" id="IPR003583">
    <property type="entry name" value="Hlx-hairpin-Hlx_DNA-bd_motif"/>
</dbReference>
<dbReference type="Pfam" id="PF12836">
    <property type="entry name" value="HHH_3"/>
    <property type="match status" value="1"/>
</dbReference>
<dbReference type="GO" id="GO:0003677">
    <property type="term" value="F:DNA binding"/>
    <property type="evidence" value="ECO:0007669"/>
    <property type="project" value="InterPro"/>
</dbReference>
<protein>
    <submittedName>
        <fullName evidence="3">Competence protein ComEA</fullName>
    </submittedName>
</protein>
<dbReference type="PANTHER" id="PTHR21180:SF32">
    <property type="entry name" value="ENDONUCLEASE_EXONUCLEASE_PHOSPHATASE FAMILY DOMAIN-CONTAINING PROTEIN 1"/>
    <property type="match status" value="1"/>
</dbReference>